<feature type="region of interest" description="Disordered" evidence="1">
    <location>
        <begin position="1"/>
        <end position="73"/>
    </location>
</feature>
<gene>
    <name evidence="2" type="ORF">LSTR_LSTR008043</name>
</gene>
<dbReference type="Proteomes" id="UP000291343">
    <property type="component" value="Unassembled WGS sequence"/>
</dbReference>
<evidence type="ECO:0000256" key="1">
    <source>
        <dbReference type="SAM" id="MobiDB-lite"/>
    </source>
</evidence>
<evidence type="ECO:0000313" key="2">
    <source>
        <dbReference type="EMBL" id="RZF46915.1"/>
    </source>
</evidence>
<keyword evidence="3" id="KW-1185">Reference proteome</keyword>
<dbReference type="SMR" id="A0A482XLD9"/>
<sequence>MGDKRMSDNPKVPRSNTVAERILTETATPVSRRRRKAVDPDCLKNSCHLSSSSLSLPTHKPGAHVGITLKKNH</sequence>
<dbReference type="AlphaFoldDB" id="A0A482XLD9"/>
<protein>
    <submittedName>
        <fullName evidence="2">Uncharacterized protein</fullName>
    </submittedName>
</protein>
<dbReference type="OrthoDB" id="9986177at2759"/>
<organism evidence="2 3">
    <name type="scientific">Laodelphax striatellus</name>
    <name type="common">Small brown planthopper</name>
    <name type="synonym">Delphax striatella</name>
    <dbReference type="NCBI Taxonomy" id="195883"/>
    <lineage>
        <taxon>Eukaryota</taxon>
        <taxon>Metazoa</taxon>
        <taxon>Ecdysozoa</taxon>
        <taxon>Arthropoda</taxon>
        <taxon>Hexapoda</taxon>
        <taxon>Insecta</taxon>
        <taxon>Pterygota</taxon>
        <taxon>Neoptera</taxon>
        <taxon>Paraneoptera</taxon>
        <taxon>Hemiptera</taxon>
        <taxon>Auchenorrhyncha</taxon>
        <taxon>Fulgoroidea</taxon>
        <taxon>Delphacidae</taxon>
        <taxon>Criomorphinae</taxon>
        <taxon>Laodelphax</taxon>
    </lineage>
</organism>
<dbReference type="EMBL" id="QKKF02005396">
    <property type="protein sequence ID" value="RZF46915.1"/>
    <property type="molecule type" value="Genomic_DNA"/>
</dbReference>
<comment type="caution">
    <text evidence="2">The sequence shown here is derived from an EMBL/GenBank/DDBJ whole genome shotgun (WGS) entry which is preliminary data.</text>
</comment>
<accession>A0A482XLD9</accession>
<dbReference type="InParanoid" id="A0A482XLD9"/>
<name>A0A482XLD9_LAOST</name>
<proteinExistence type="predicted"/>
<evidence type="ECO:0000313" key="3">
    <source>
        <dbReference type="Proteomes" id="UP000291343"/>
    </source>
</evidence>
<reference evidence="2 3" key="1">
    <citation type="journal article" date="2017" name="Gigascience">
        <title>Genome sequence of the small brown planthopper, Laodelphax striatellus.</title>
        <authorList>
            <person name="Zhu J."/>
            <person name="Jiang F."/>
            <person name="Wang X."/>
            <person name="Yang P."/>
            <person name="Bao Y."/>
            <person name="Zhao W."/>
            <person name="Wang W."/>
            <person name="Lu H."/>
            <person name="Wang Q."/>
            <person name="Cui N."/>
            <person name="Li J."/>
            <person name="Chen X."/>
            <person name="Luo L."/>
            <person name="Yu J."/>
            <person name="Kang L."/>
            <person name="Cui F."/>
        </authorList>
    </citation>
    <scope>NUCLEOTIDE SEQUENCE [LARGE SCALE GENOMIC DNA]</scope>
    <source>
        <strain evidence="2">Lst14</strain>
    </source>
</reference>